<dbReference type="RefSeq" id="WP_059149921.1">
    <property type="nucleotide sequence ID" value="NZ_KQ130452.1"/>
</dbReference>
<feature type="domain" description="DUF4031" evidence="1">
    <location>
        <begin position="3"/>
        <end position="83"/>
    </location>
</feature>
<proteinExistence type="predicted"/>
<dbReference type="InterPro" id="IPR025109">
    <property type="entry name" value="DUF4031"/>
</dbReference>
<reference evidence="2 3" key="1">
    <citation type="journal article" date="2015" name="G3 (Bethesda)">
        <title>Insights into Ongoing Evolution of the Hexachlorocyclohexane Catabolic Pathway from Comparative Genomics of Ten Sphingomonadaceae Strains.</title>
        <authorList>
            <person name="Pearce S.L."/>
            <person name="Oakeshott J.G."/>
            <person name="Pandey G."/>
        </authorList>
    </citation>
    <scope>NUCLEOTIDE SEQUENCE [LARGE SCALE GENOMIC DNA]</scope>
    <source>
        <strain evidence="2 3">LL02</strain>
    </source>
</reference>
<keyword evidence="3" id="KW-1185">Reference proteome</keyword>
<comment type="caution">
    <text evidence="2">The sequence shown here is derived from an EMBL/GenBank/DDBJ whole genome shotgun (WGS) entry which is preliminary data.</text>
</comment>
<accession>A0A0J7Y5H2</accession>
<dbReference type="PATRIC" id="fig|1114963.3.peg.457"/>
<gene>
    <name evidence="2" type="ORF">V474_07795</name>
</gene>
<evidence type="ECO:0000259" key="1">
    <source>
        <dbReference type="Pfam" id="PF13223"/>
    </source>
</evidence>
<protein>
    <recommendedName>
        <fullName evidence="1">DUF4031 domain-containing protein</fullName>
    </recommendedName>
</protein>
<evidence type="ECO:0000313" key="3">
    <source>
        <dbReference type="Proteomes" id="UP000052268"/>
    </source>
</evidence>
<dbReference type="Proteomes" id="UP000052268">
    <property type="component" value="Unassembled WGS sequence"/>
</dbReference>
<dbReference type="EMBL" id="JACU01000002">
    <property type="protein sequence ID" value="KMS59144.1"/>
    <property type="molecule type" value="Genomic_DNA"/>
</dbReference>
<evidence type="ECO:0000313" key="2">
    <source>
        <dbReference type="EMBL" id="KMS59144.1"/>
    </source>
</evidence>
<dbReference type="OrthoDB" id="9808993at2"/>
<sequence length="123" mass="14048">MTVYVDDVRHRFGNMVMCHLWADTLEELLSMVDTIGVQRKWIQGHPTLSFGKHRNASWVHFDISLSKKAEAQRYGAILTDRYGPVEHTSRLDIASGDPARETRGRKMMEMVANCRGMRNVVSA</sequence>
<organism evidence="2 3">
    <name type="scientific">Novosphingobium barchaimii LL02</name>
    <dbReference type="NCBI Taxonomy" id="1114963"/>
    <lineage>
        <taxon>Bacteria</taxon>
        <taxon>Pseudomonadati</taxon>
        <taxon>Pseudomonadota</taxon>
        <taxon>Alphaproteobacteria</taxon>
        <taxon>Sphingomonadales</taxon>
        <taxon>Sphingomonadaceae</taxon>
        <taxon>Novosphingobium</taxon>
    </lineage>
</organism>
<dbReference type="Pfam" id="PF13223">
    <property type="entry name" value="DUF4031"/>
    <property type="match status" value="1"/>
</dbReference>
<name>A0A0J7Y5H2_9SPHN</name>
<dbReference type="AlphaFoldDB" id="A0A0J7Y5H2"/>